<dbReference type="OrthoDB" id="8954335at2759"/>
<feature type="coiled-coil region" evidence="15">
    <location>
        <begin position="284"/>
        <end position="311"/>
    </location>
</feature>
<dbReference type="GO" id="GO:0016787">
    <property type="term" value="F:hydrolase activity"/>
    <property type="evidence" value="ECO:0007669"/>
    <property type="project" value="UniProtKB-KW"/>
</dbReference>
<evidence type="ECO:0000256" key="9">
    <source>
        <dbReference type="ARBA" id="ARBA00022805"/>
    </source>
</evidence>
<keyword evidence="9" id="KW-1002">Plastid outer membrane</keyword>
<evidence type="ECO:0000256" key="15">
    <source>
        <dbReference type="SAM" id="Coils"/>
    </source>
</evidence>
<evidence type="ECO:0000256" key="7">
    <source>
        <dbReference type="ARBA" id="ARBA00022723"/>
    </source>
</evidence>
<keyword evidence="15" id="KW-0175">Coiled coil</keyword>
<evidence type="ECO:0000313" key="19">
    <source>
        <dbReference type="Proteomes" id="UP000663829"/>
    </source>
</evidence>
<keyword evidence="5" id="KW-0934">Plastid</keyword>
<keyword evidence="4" id="KW-0150">Chloroplast</keyword>
<dbReference type="GO" id="GO:0016020">
    <property type="term" value="C:membrane"/>
    <property type="evidence" value="ECO:0007669"/>
    <property type="project" value="UniProtKB-SubCell"/>
</dbReference>
<dbReference type="EMBL" id="CAJOBC010088883">
    <property type="protein sequence ID" value="CAF4374032.1"/>
    <property type="molecule type" value="Genomic_DNA"/>
</dbReference>
<reference evidence="17" key="1">
    <citation type="submission" date="2021-02" db="EMBL/GenBank/DDBJ databases">
        <authorList>
            <person name="Nowell W R."/>
        </authorList>
    </citation>
    <scope>NUCLEOTIDE SEQUENCE</scope>
</reference>
<keyword evidence="19" id="KW-1185">Reference proteome</keyword>
<keyword evidence="11" id="KW-0653">Protein transport</keyword>
<dbReference type="GO" id="GO:0015031">
    <property type="term" value="P:protein transport"/>
    <property type="evidence" value="ECO:0007669"/>
    <property type="project" value="UniProtKB-KW"/>
</dbReference>
<accession>A0A815U796</accession>
<dbReference type="Gene3D" id="3.40.50.300">
    <property type="entry name" value="P-loop containing nucleotide triphosphate hydrolases"/>
    <property type="match status" value="1"/>
</dbReference>
<evidence type="ECO:0000256" key="13">
    <source>
        <dbReference type="ARBA" id="ARBA00023136"/>
    </source>
</evidence>
<evidence type="ECO:0000259" key="16">
    <source>
        <dbReference type="Pfam" id="PF01926"/>
    </source>
</evidence>
<keyword evidence="6" id="KW-0812">Transmembrane</keyword>
<evidence type="ECO:0000256" key="3">
    <source>
        <dbReference type="ARBA" id="ARBA00022448"/>
    </source>
</evidence>
<dbReference type="Proteomes" id="UP000681722">
    <property type="component" value="Unassembled WGS sequence"/>
</dbReference>
<evidence type="ECO:0000313" key="17">
    <source>
        <dbReference type="EMBL" id="CAF1513771.1"/>
    </source>
</evidence>
<evidence type="ECO:0000313" key="18">
    <source>
        <dbReference type="EMBL" id="CAF4374032.1"/>
    </source>
</evidence>
<dbReference type="InterPro" id="IPR006073">
    <property type="entry name" value="GTP-bd"/>
</dbReference>
<dbReference type="CDD" id="cd00882">
    <property type="entry name" value="Ras_like_GTPase"/>
    <property type="match status" value="1"/>
</dbReference>
<dbReference type="PANTHER" id="PTHR10903:SF135">
    <property type="entry name" value="TRANSLOCASE OF CHLOROPLAST 120, CHLOROPLASTIC-RELATED"/>
    <property type="match status" value="1"/>
</dbReference>
<dbReference type="EMBL" id="CAJNOQ010023342">
    <property type="protein sequence ID" value="CAF1513771.1"/>
    <property type="molecule type" value="Genomic_DNA"/>
</dbReference>
<dbReference type="GO" id="GO:0046872">
    <property type="term" value="F:metal ion binding"/>
    <property type="evidence" value="ECO:0007669"/>
    <property type="project" value="UniProtKB-KW"/>
</dbReference>
<keyword evidence="3" id="KW-0813">Transport</keyword>
<dbReference type="SUPFAM" id="SSF52540">
    <property type="entry name" value="P-loop containing nucleoside triphosphate hydrolases"/>
    <property type="match status" value="1"/>
</dbReference>
<evidence type="ECO:0000256" key="6">
    <source>
        <dbReference type="ARBA" id="ARBA00022692"/>
    </source>
</evidence>
<evidence type="ECO:0000256" key="11">
    <source>
        <dbReference type="ARBA" id="ARBA00022927"/>
    </source>
</evidence>
<evidence type="ECO:0000256" key="4">
    <source>
        <dbReference type="ARBA" id="ARBA00022528"/>
    </source>
</evidence>
<sequence>MATRDPITFTSDKRLRIVAVLGRTGAGKTSFYNLMTGEREALGDHINSKTQVCVQKKSSDNRFRYIDTIGFKDTQRENESHLKIVEYFTAFKDGLDVIFYVTSWQCFTSDDRNIFDDTFRTILTSKALANTCLLLTNCSNLDLKTVNQRGHTERQELVRKLHTNTHYGCVLNKIDDRVVFVDIEQNENAGTRRITSNEVTLNFLHDFKCEHFSNDNITAAARLINDVETFKAKVSQLTTDNEKLRTQLASKVQEFKAVTAEYYEMKNSYKNEMKQNEEAHKTNVENMISTQNELIKEKDLIEEEVALLQQDLANGPLYKVLSWVPVINIATKICDLIIEDTISARFDKILKKKNKRD</sequence>
<evidence type="ECO:0000256" key="1">
    <source>
        <dbReference type="ARBA" id="ARBA00001946"/>
    </source>
</evidence>
<feature type="coiled-coil region" evidence="15">
    <location>
        <begin position="227"/>
        <end position="254"/>
    </location>
</feature>
<keyword evidence="8" id="KW-0378">Hydrolase</keyword>
<keyword evidence="13" id="KW-0472">Membrane</keyword>
<evidence type="ECO:0000256" key="8">
    <source>
        <dbReference type="ARBA" id="ARBA00022801"/>
    </source>
</evidence>
<proteinExistence type="predicted"/>
<evidence type="ECO:0000256" key="14">
    <source>
        <dbReference type="ARBA" id="ARBA00024013"/>
    </source>
</evidence>
<dbReference type="GO" id="GO:0005525">
    <property type="term" value="F:GTP binding"/>
    <property type="evidence" value="ECO:0007669"/>
    <property type="project" value="UniProtKB-KW"/>
</dbReference>
<gene>
    <name evidence="17" type="ORF">GPM918_LOCUS37232</name>
    <name evidence="18" type="ORF">SRO942_LOCUS37990</name>
</gene>
<dbReference type="Pfam" id="PF01926">
    <property type="entry name" value="MMR_HSR1"/>
    <property type="match status" value="1"/>
</dbReference>
<keyword evidence="10" id="KW-0460">Magnesium</keyword>
<comment type="subcellular location">
    <subcellularLocation>
        <location evidence="2">Membrane</location>
        <topology evidence="2">Single-pass membrane protein</topology>
    </subcellularLocation>
    <subcellularLocation>
        <location evidence="14">Plastid</location>
        <location evidence="14">Chloroplast outer membrane</location>
    </subcellularLocation>
</comment>
<evidence type="ECO:0000256" key="2">
    <source>
        <dbReference type="ARBA" id="ARBA00004167"/>
    </source>
</evidence>
<comment type="caution">
    <text evidence="17">The sequence shown here is derived from an EMBL/GenBank/DDBJ whole genome shotgun (WGS) entry which is preliminary data.</text>
</comment>
<name>A0A815U796_9BILA</name>
<organism evidence="17 19">
    <name type="scientific">Didymodactylos carnosus</name>
    <dbReference type="NCBI Taxonomy" id="1234261"/>
    <lineage>
        <taxon>Eukaryota</taxon>
        <taxon>Metazoa</taxon>
        <taxon>Spiralia</taxon>
        <taxon>Gnathifera</taxon>
        <taxon>Rotifera</taxon>
        <taxon>Eurotatoria</taxon>
        <taxon>Bdelloidea</taxon>
        <taxon>Philodinida</taxon>
        <taxon>Philodinidae</taxon>
        <taxon>Didymodactylos</taxon>
    </lineage>
</organism>
<dbReference type="Proteomes" id="UP000663829">
    <property type="component" value="Unassembled WGS sequence"/>
</dbReference>
<dbReference type="PANTHER" id="PTHR10903">
    <property type="entry name" value="GTPASE, IMAP FAMILY MEMBER-RELATED"/>
    <property type="match status" value="1"/>
</dbReference>
<comment type="cofactor">
    <cofactor evidence="1">
        <name>Mg(2+)</name>
        <dbReference type="ChEBI" id="CHEBI:18420"/>
    </cofactor>
</comment>
<dbReference type="InterPro" id="IPR027417">
    <property type="entry name" value="P-loop_NTPase"/>
</dbReference>
<evidence type="ECO:0000256" key="10">
    <source>
        <dbReference type="ARBA" id="ARBA00022842"/>
    </source>
</evidence>
<feature type="domain" description="G" evidence="16">
    <location>
        <begin position="18"/>
        <end position="114"/>
    </location>
</feature>
<evidence type="ECO:0000256" key="5">
    <source>
        <dbReference type="ARBA" id="ARBA00022640"/>
    </source>
</evidence>
<evidence type="ECO:0000256" key="12">
    <source>
        <dbReference type="ARBA" id="ARBA00022989"/>
    </source>
</evidence>
<dbReference type="AlphaFoldDB" id="A0A815U796"/>
<dbReference type="InterPro" id="IPR045058">
    <property type="entry name" value="GIMA/IAN/Toc"/>
</dbReference>
<keyword evidence="12" id="KW-1133">Transmembrane helix</keyword>
<keyword evidence="7" id="KW-0479">Metal-binding</keyword>
<protein>
    <recommendedName>
        <fullName evidence="16">G domain-containing protein</fullName>
    </recommendedName>
</protein>